<feature type="transmembrane region" description="Helical" evidence="1">
    <location>
        <begin position="23"/>
        <end position="43"/>
    </location>
</feature>
<proteinExistence type="predicted"/>
<dbReference type="EMBL" id="SSUX01000011">
    <property type="protein sequence ID" value="THJ43713.1"/>
    <property type="molecule type" value="Genomic_DNA"/>
</dbReference>
<dbReference type="RefSeq" id="WP_136502152.1">
    <property type="nucleotide sequence ID" value="NZ_SSUX01000011.1"/>
</dbReference>
<keyword evidence="1" id="KW-0812">Transmembrane</keyword>
<keyword evidence="1" id="KW-0472">Membrane</keyword>
<dbReference type="InterPro" id="IPR007560">
    <property type="entry name" value="Restrct_endonuc_IV_Mrr"/>
</dbReference>
<dbReference type="PANTHER" id="PTHR30015:SF7">
    <property type="entry name" value="TYPE IV METHYL-DIRECTED RESTRICTION ENZYME ECOKMRR"/>
    <property type="match status" value="1"/>
</dbReference>
<gene>
    <name evidence="3" type="ORF">E8Q35_15525</name>
</gene>
<dbReference type="Pfam" id="PF04471">
    <property type="entry name" value="Mrr_cat"/>
    <property type="match status" value="1"/>
</dbReference>
<evidence type="ECO:0000313" key="3">
    <source>
        <dbReference type="EMBL" id="THJ43713.1"/>
    </source>
</evidence>
<evidence type="ECO:0000259" key="2">
    <source>
        <dbReference type="Pfam" id="PF04471"/>
    </source>
</evidence>
<keyword evidence="3" id="KW-0378">Hydrolase</keyword>
<dbReference type="InterPro" id="IPR011335">
    <property type="entry name" value="Restrct_endonuc-II-like"/>
</dbReference>
<protein>
    <submittedName>
        <fullName evidence="3">Restriction endonuclease</fullName>
    </submittedName>
</protein>
<name>A0A4S5CGY2_AERVE</name>
<organism evidence="3 4">
    <name type="scientific">Aeromonas veronii</name>
    <dbReference type="NCBI Taxonomy" id="654"/>
    <lineage>
        <taxon>Bacteria</taxon>
        <taxon>Pseudomonadati</taxon>
        <taxon>Pseudomonadota</taxon>
        <taxon>Gammaproteobacteria</taxon>
        <taxon>Aeromonadales</taxon>
        <taxon>Aeromonadaceae</taxon>
        <taxon>Aeromonas</taxon>
    </lineage>
</organism>
<keyword evidence="1" id="KW-1133">Transmembrane helix</keyword>
<evidence type="ECO:0000313" key="4">
    <source>
        <dbReference type="Proteomes" id="UP000309618"/>
    </source>
</evidence>
<feature type="domain" description="Restriction endonuclease type IV Mrr" evidence="2">
    <location>
        <begin position="79"/>
        <end position="188"/>
    </location>
</feature>
<sequence>MSNPITDFTGSVVNLWVNMSQPVQAVTVLLGSAFVINLVRVLISRTRHSSRHKYRINQSKTVLKKIHQLDTWQQQIAYLRKINAYTFEEVILTALDAQGVKVKRNKRYSNDGGIDGRAYLDGIPMLIQAKRYQNFVSTEHIRDFVELCQKQHCVGLFIHTGRTPKAAFEAIHGSTVQIISGPKLSELLTVPHMVQTGVRHDVQQQVVKGN</sequence>
<dbReference type="GO" id="GO:0009307">
    <property type="term" value="P:DNA restriction-modification system"/>
    <property type="evidence" value="ECO:0007669"/>
    <property type="project" value="InterPro"/>
</dbReference>
<dbReference type="SUPFAM" id="SSF52980">
    <property type="entry name" value="Restriction endonuclease-like"/>
    <property type="match status" value="1"/>
</dbReference>
<dbReference type="AlphaFoldDB" id="A0A4S5CGY2"/>
<accession>A0A4S5CGY2</accession>
<dbReference type="GO" id="GO:0015666">
    <property type="term" value="F:restriction endodeoxyribonuclease activity"/>
    <property type="evidence" value="ECO:0007669"/>
    <property type="project" value="TreeGrafter"/>
</dbReference>
<dbReference type="GO" id="GO:0003677">
    <property type="term" value="F:DNA binding"/>
    <property type="evidence" value="ECO:0007669"/>
    <property type="project" value="InterPro"/>
</dbReference>
<dbReference type="Gene3D" id="3.40.1350.10">
    <property type="match status" value="1"/>
</dbReference>
<dbReference type="Proteomes" id="UP000309618">
    <property type="component" value="Unassembled WGS sequence"/>
</dbReference>
<keyword evidence="3" id="KW-0255">Endonuclease</keyword>
<reference evidence="3 4" key="1">
    <citation type="submission" date="2019-04" db="EMBL/GenBank/DDBJ databases">
        <title>Comparative genomics of Aeromonas veronii strains pathogenic to fish.</title>
        <authorList>
            <person name="Cascarano M.C."/>
            <person name="Smyrli M."/>
            <person name="Katharios P."/>
        </authorList>
    </citation>
    <scope>NUCLEOTIDE SEQUENCE [LARGE SCALE GENOMIC DNA]</scope>
    <source>
        <strain evidence="3 4">XU1</strain>
    </source>
</reference>
<dbReference type="PANTHER" id="PTHR30015">
    <property type="entry name" value="MRR RESTRICTION SYSTEM PROTEIN"/>
    <property type="match status" value="1"/>
</dbReference>
<dbReference type="InterPro" id="IPR011856">
    <property type="entry name" value="tRNA_endonuc-like_dom_sf"/>
</dbReference>
<keyword evidence="3" id="KW-0540">Nuclease</keyword>
<dbReference type="InterPro" id="IPR052906">
    <property type="entry name" value="Type_IV_Methyl-Rstrct_Enzyme"/>
</dbReference>
<evidence type="ECO:0000256" key="1">
    <source>
        <dbReference type="SAM" id="Phobius"/>
    </source>
</evidence>
<comment type="caution">
    <text evidence="3">The sequence shown here is derived from an EMBL/GenBank/DDBJ whole genome shotgun (WGS) entry which is preliminary data.</text>
</comment>